<protein>
    <submittedName>
        <fullName evidence="6">Unannotated protein</fullName>
    </submittedName>
</protein>
<dbReference type="EMBL" id="CAFBMF010000048">
    <property type="protein sequence ID" value="CAB4900165.1"/>
    <property type="molecule type" value="Genomic_DNA"/>
</dbReference>
<evidence type="ECO:0000313" key="5">
    <source>
        <dbReference type="EMBL" id="CAB4900165.1"/>
    </source>
</evidence>
<feature type="domain" description="Amidase" evidence="1">
    <location>
        <begin position="41"/>
        <end position="457"/>
    </location>
</feature>
<dbReference type="Pfam" id="PF01425">
    <property type="entry name" value="Amidase"/>
    <property type="match status" value="1"/>
</dbReference>
<gene>
    <name evidence="2" type="ORF">UFOPK2658_00458</name>
    <name evidence="3" type="ORF">UFOPK3004_01238</name>
    <name evidence="4" type="ORF">UFOPK3304_00877</name>
    <name evidence="5" type="ORF">UFOPK3494_00895</name>
    <name evidence="6" type="ORF">UFOPK4134_00699</name>
</gene>
<dbReference type="EMBL" id="CAEZYH010000010">
    <property type="protein sequence ID" value="CAB4711981.1"/>
    <property type="molecule type" value="Genomic_DNA"/>
</dbReference>
<evidence type="ECO:0000259" key="1">
    <source>
        <dbReference type="Pfam" id="PF01425"/>
    </source>
</evidence>
<dbReference type="GO" id="GO:0003824">
    <property type="term" value="F:catalytic activity"/>
    <property type="evidence" value="ECO:0007669"/>
    <property type="project" value="InterPro"/>
</dbReference>
<evidence type="ECO:0000313" key="2">
    <source>
        <dbReference type="EMBL" id="CAB4711981.1"/>
    </source>
</evidence>
<organism evidence="6">
    <name type="scientific">freshwater metagenome</name>
    <dbReference type="NCBI Taxonomy" id="449393"/>
    <lineage>
        <taxon>unclassified sequences</taxon>
        <taxon>metagenomes</taxon>
        <taxon>ecological metagenomes</taxon>
    </lineage>
</organism>
<dbReference type="InterPro" id="IPR020556">
    <property type="entry name" value="Amidase_CS"/>
</dbReference>
<accession>A0A6J7RG28</accession>
<dbReference type="PROSITE" id="PS00571">
    <property type="entry name" value="AMIDASES"/>
    <property type="match status" value="1"/>
</dbReference>
<dbReference type="InterPro" id="IPR023631">
    <property type="entry name" value="Amidase_dom"/>
</dbReference>
<dbReference type="InterPro" id="IPR000120">
    <property type="entry name" value="Amidase"/>
</dbReference>
<sequence>MAVTSHSGKKDSTPDTWQGDACSLVEAFRSGERSPVEELDATYAAIEASDLNAFGHLDRDRAYASARSSDVNLPFGGVPIGIKELDQVAGWPDTEACVALSHLVSDFSSVMVQRLEDAGVVLVGQTTASEFGGVNVTRTVMHGATHNPWQHDRTPGGSSGGSAAAVAGGIITMATAGDGGGSIRIPAGFTGLVGLKATYGRIPRAPKVQFGNLTTVTGCVTRSVRDTARWFDVTSGHDPRDPLSLPSVGKWEPELGSFTQALRGLRVAVVPDWGGAVVSPAMWEVLSAEADQLIVEHGWKRIDLDTSIPSMGAAWSISGMLSIHAQLGELWPDCADVLTPEIRMGLTATMDRYGPESRARIEARRTALNERMAQIFDPLNGVDLVLTASNPDIAFDAEGPLPSTFGGVRAGAGNNGRLTFPANLHGNPAISIPAGFVDGLPVGLQVVSRHFTEQLLLDIALHVERNRPWPLVSPT</sequence>
<evidence type="ECO:0000313" key="4">
    <source>
        <dbReference type="EMBL" id="CAB4868704.1"/>
    </source>
</evidence>
<dbReference type="EMBL" id="CAFBLJ010000038">
    <property type="protein sequence ID" value="CAB4868704.1"/>
    <property type="molecule type" value="Genomic_DNA"/>
</dbReference>
<reference evidence="6" key="1">
    <citation type="submission" date="2020-05" db="EMBL/GenBank/DDBJ databases">
        <authorList>
            <person name="Chiriac C."/>
            <person name="Salcher M."/>
            <person name="Ghai R."/>
            <person name="Kavagutti S V."/>
        </authorList>
    </citation>
    <scope>NUCLEOTIDE SEQUENCE</scope>
</reference>
<dbReference type="Gene3D" id="3.90.1300.10">
    <property type="entry name" value="Amidase signature (AS) domain"/>
    <property type="match status" value="1"/>
</dbReference>
<dbReference type="PANTHER" id="PTHR11895">
    <property type="entry name" value="TRANSAMIDASE"/>
    <property type="match status" value="1"/>
</dbReference>
<dbReference type="EMBL" id="CAFBPS010000039">
    <property type="protein sequence ID" value="CAB5027773.1"/>
    <property type="molecule type" value="Genomic_DNA"/>
</dbReference>
<proteinExistence type="predicted"/>
<evidence type="ECO:0000313" key="6">
    <source>
        <dbReference type="EMBL" id="CAB5027773.1"/>
    </source>
</evidence>
<dbReference type="PANTHER" id="PTHR11895:SF7">
    <property type="entry name" value="GLUTAMYL-TRNA(GLN) AMIDOTRANSFERASE SUBUNIT A, MITOCHONDRIAL"/>
    <property type="match status" value="1"/>
</dbReference>
<dbReference type="InterPro" id="IPR036928">
    <property type="entry name" value="AS_sf"/>
</dbReference>
<dbReference type="AlphaFoldDB" id="A0A6J7RG28"/>
<dbReference type="EMBL" id="CAFAAL010000119">
    <property type="protein sequence ID" value="CAB4810916.1"/>
    <property type="molecule type" value="Genomic_DNA"/>
</dbReference>
<evidence type="ECO:0000313" key="3">
    <source>
        <dbReference type="EMBL" id="CAB4810916.1"/>
    </source>
</evidence>
<name>A0A6J7RG28_9ZZZZ</name>
<dbReference type="SUPFAM" id="SSF75304">
    <property type="entry name" value="Amidase signature (AS) enzymes"/>
    <property type="match status" value="1"/>
</dbReference>